<organism evidence="2 3">
    <name type="scientific">Brevibacterium yomogidense</name>
    <dbReference type="NCBI Taxonomy" id="946573"/>
    <lineage>
        <taxon>Bacteria</taxon>
        <taxon>Bacillati</taxon>
        <taxon>Actinomycetota</taxon>
        <taxon>Actinomycetes</taxon>
        <taxon>Micrococcales</taxon>
        <taxon>Brevibacteriaceae</taxon>
        <taxon>Brevibacterium</taxon>
    </lineage>
</organism>
<dbReference type="InterPro" id="IPR016181">
    <property type="entry name" value="Acyl_CoA_acyltransferase"/>
</dbReference>
<dbReference type="Pfam" id="PF14542">
    <property type="entry name" value="Acetyltransf_CG"/>
    <property type="match status" value="1"/>
</dbReference>
<dbReference type="SUPFAM" id="SSF55729">
    <property type="entry name" value="Acyl-CoA N-acyltransferases (Nat)"/>
    <property type="match status" value="1"/>
</dbReference>
<feature type="domain" description="N-acetyltransferase" evidence="1">
    <location>
        <begin position="14"/>
        <end position="104"/>
    </location>
</feature>
<dbReference type="PROSITE" id="PS51729">
    <property type="entry name" value="GNAT_YJDJ"/>
    <property type="match status" value="1"/>
</dbReference>
<gene>
    <name evidence="2" type="ORF">FM105_08210</name>
</gene>
<dbReference type="AlphaFoldDB" id="A0A1X6XG13"/>
<reference evidence="3" key="1">
    <citation type="submission" date="2017-02" db="EMBL/GenBank/DDBJ databases">
        <authorList>
            <person name="Dridi B."/>
        </authorList>
    </citation>
    <scope>NUCLEOTIDE SEQUENCE [LARGE SCALE GENOMIC DNA]</scope>
    <source>
        <strain evidence="3">B Co 03.10</strain>
    </source>
</reference>
<dbReference type="RefSeq" id="WP_087007123.1">
    <property type="nucleotide sequence ID" value="NZ_FWFF01000014.1"/>
</dbReference>
<dbReference type="EMBL" id="FWFF01000014">
    <property type="protein sequence ID" value="SLM98070.1"/>
    <property type="molecule type" value="Genomic_DNA"/>
</dbReference>
<sequence>MAEPTKVATPYTVTEEKGRSRIVIHDVHEEVPVLVGFLEYRMDGDVRTILHTIIDEAYSRQGWARTLVTESLERFSQDDAKIRSMCSYVDRYMERFPQYRSLLA</sequence>
<evidence type="ECO:0000313" key="2">
    <source>
        <dbReference type="EMBL" id="SLM98070.1"/>
    </source>
</evidence>
<accession>A0A1X6XG13</accession>
<evidence type="ECO:0000259" key="1">
    <source>
        <dbReference type="PROSITE" id="PS51729"/>
    </source>
</evidence>
<dbReference type="Gene3D" id="3.40.630.30">
    <property type="match status" value="1"/>
</dbReference>
<dbReference type="PANTHER" id="PTHR31435:SF10">
    <property type="entry name" value="BSR4717 PROTEIN"/>
    <property type="match status" value="1"/>
</dbReference>
<dbReference type="InterPro" id="IPR045057">
    <property type="entry name" value="Gcn5-rel_NAT"/>
</dbReference>
<dbReference type="PANTHER" id="PTHR31435">
    <property type="entry name" value="PROTEIN NATD1"/>
    <property type="match status" value="1"/>
</dbReference>
<evidence type="ECO:0000313" key="3">
    <source>
        <dbReference type="Proteomes" id="UP000196581"/>
    </source>
</evidence>
<protein>
    <recommendedName>
        <fullName evidence="1">N-acetyltransferase domain-containing protein</fullName>
    </recommendedName>
</protein>
<keyword evidence="3" id="KW-1185">Reference proteome</keyword>
<dbReference type="Proteomes" id="UP000196581">
    <property type="component" value="Unassembled WGS sequence"/>
</dbReference>
<name>A0A1X6XG13_9MICO</name>
<proteinExistence type="predicted"/>
<dbReference type="InterPro" id="IPR031165">
    <property type="entry name" value="GNAT_YJDJ"/>
</dbReference>